<evidence type="ECO:0000259" key="1">
    <source>
        <dbReference type="PROSITE" id="PS50887"/>
    </source>
</evidence>
<dbReference type="Proteomes" id="UP000779508">
    <property type="component" value="Unassembled WGS sequence"/>
</dbReference>
<dbReference type="PANTHER" id="PTHR45138:SF9">
    <property type="entry name" value="DIGUANYLATE CYCLASE DGCM-RELATED"/>
    <property type="match status" value="1"/>
</dbReference>
<evidence type="ECO:0000313" key="3">
    <source>
        <dbReference type="Proteomes" id="UP000779508"/>
    </source>
</evidence>
<name>A0ABS6G3Z5_9FIRM</name>
<evidence type="ECO:0000313" key="2">
    <source>
        <dbReference type="EMBL" id="MBU5677202.1"/>
    </source>
</evidence>
<keyword evidence="2" id="KW-0548">Nucleotidyltransferase</keyword>
<proteinExistence type="predicted"/>
<feature type="domain" description="GGDEF" evidence="1">
    <location>
        <begin position="389"/>
        <end position="516"/>
    </location>
</feature>
<gene>
    <name evidence="2" type="ORF">KQI88_12340</name>
</gene>
<dbReference type="NCBIfam" id="TIGR00254">
    <property type="entry name" value="GGDEF"/>
    <property type="match status" value="1"/>
</dbReference>
<comment type="caution">
    <text evidence="2">The sequence shown here is derived from an EMBL/GenBank/DDBJ whole genome shotgun (WGS) entry which is preliminary data.</text>
</comment>
<dbReference type="Pfam" id="PF13185">
    <property type="entry name" value="GAF_2"/>
    <property type="match status" value="1"/>
</dbReference>
<dbReference type="SMART" id="SM00065">
    <property type="entry name" value="GAF"/>
    <property type="match status" value="1"/>
</dbReference>
<dbReference type="InterPro" id="IPR050469">
    <property type="entry name" value="Diguanylate_Cyclase"/>
</dbReference>
<dbReference type="RefSeq" id="WP_216417740.1">
    <property type="nucleotide sequence ID" value="NZ_JAHLQK010000004.1"/>
</dbReference>
<dbReference type="GO" id="GO:0052621">
    <property type="term" value="F:diguanylate cyclase activity"/>
    <property type="evidence" value="ECO:0007669"/>
    <property type="project" value="UniProtKB-EC"/>
</dbReference>
<dbReference type="InterPro" id="IPR003018">
    <property type="entry name" value="GAF"/>
</dbReference>
<reference evidence="2 3" key="1">
    <citation type="submission" date="2021-06" db="EMBL/GenBank/DDBJ databases">
        <authorList>
            <person name="Sun Q."/>
            <person name="Li D."/>
        </authorList>
    </citation>
    <scope>NUCLEOTIDE SEQUENCE [LARGE SCALE GENOMIC DNA]</scope>
    <source>
        <strain evidence="2 3">MSJ-5</strain>
    </source>
</reference>
<accession>A0ABS6G3Z5</accession>
<dbReference type="EMBL" id="JAHLQK010000004">
    <property type="protein sequence ID" value="MBU5677202.1"/>
    <property type="molecule type" value="Genomic_DNA"/>
</dbReference>
<protein>
    <submittedName>
        <fullName evidence="2">Diguanylate cyclase</fullName>
        <ecNumber evidence="2">2.7.7.65</ecNumber>
    </submittedName>
</protein>
<organism evidence="2 3">
    <name type="scientific">Alkaliphilus flagellatus</name>
    <dbReference type="NCBI Taxonomy" id="2841507"/>
    <lineage>
        <taxon>Bacteria</taxon>
        <taxon>Bacillati</taxon>
        <taxon>Bacillota</taxon>
        <taxon>Clostridia</taxon>
        <taxon>Peptostreptococcales</taxon>
        <taxon>Natronincolaceae</taxon>
        <taxon>Alkaliphilus</taxon>
    </lineage>
</organism>
<dbReference type="EC" id="2.7.7.65" evidence="2"/>
<sequence length="516" mass="59206">MVNREYHKESQVLNGHEKHSMQLYRALNRQYSKEAAINVVVNFIYKRLGYRTMYLDIVENNKKVMIKDSSCKDINEKSNITDTTISGVFNLSLSMNEYKKPLCLEDLNSIEEAFPYLYTMIQPHKLLSTPVFAQSKLVGLLIIYDKEKERKISCELKDIAQLVARELTAVFSRIERQNLAFENMLGLTALENILLYNPEDSLDNTRDPLQKIVSIIPSATGMKKCTIALLDEDEEFLLPHYSTFDKSAKTKEKKYPLDKTKTKDHTAIIAIDTKKPVVVYDALTDPRCDPELSKELGVRSNVVLPILNVHGKPLGVMYLDNGEYETFSDRQVRFLEIIARHIGLIISNIEYIGDLKAWSKYDGLTGLLNRRTFENIYEEVYKIYRYSEEKFSILMIDIDDFKSTNDNYGHQMGDIVLKNVANCIRENVRQKDIVARYGGEEVIVILKDIGKEEAKIIADRIRHLIENLSVHNISVTVSIGLSTFGIDSYNKENLIHIADKCLYEAKSIGKNQVICK</sequence>
<dbReference type="PROSITE" id="PS50887">
    <property type="entry name" value="GGDEF"/>
    <property type="match status" value="1"/>
</dbReference>
<keyword evidence="3" id="KW-1185">Reference proteome</keyword>
<dbReference type="SMART" id="SM00267">
    <property type="entry name" value="GGDEF"/>
    <property type="match status" value="1"/>
</dbReference>
<keyword evidence="2" id="KW-0808">Transferase</keyword>
<dbReference type="Pfam" id="PF00990">
    <property type="entry name" value="GGDEF"/>
    <property type="match status" value="1"/>
</dbReference>
<dbReference type="PANTHER" id="PTHR45138">
    <property type="entry name" value="REGULATORY COMPONENTS OF SENSORY TRANSDUCTION SYSTEM"/>
    <property type="match status" value="1"/>
</dbReference>
<dbReference type="CDD" id="cd01949">
    <property type="entry name" value="GGDEF"/>
    <property type="match status" value="1"/>
</dbReference>
<dbReference type="InterPro" id="IPR000160">
    <property type="entry name" value="GGDEF_dom"/>
</dbReference>